<proteinExistence type="predicted"/>
<keyword evidence="1" id="KW-0472">Membrane</keyword>
<accession>A0A1I7ZPM3</accession>
<evidence type="ECO:0000313" key="3">
    <source>
        <dbReference type="WBParaSite" id="L893_g28563.t1"/>
    </source>
</evidence>
<protein>
    <submittedName>
        <fullName evidence="3">Activin_recp domain-containing protein</fullName>
    </submittedName>
</protein>
<reference evidence="3" key="1">
    <citation type="submission" date="2016-11" db="UniProtKB">
        <authorList>
            <consortium name="WormBaseParasite"/>
        </authorList>
    </citation>
    <scope>IDENTIFICATION</scope>
</reference>
<name>A0A1I7ZPM3_9BILA</name>
<evidence type="ECO:0000256" key="1">
    <source>
        <dbReference type="SAM" id="Phobius"/>
    </source>
</evidence>
<keyword evidence="2" id="KW-1185">Reference proteome</keyword>
<dbReference type="WBParaSite" id="L893_g28563.t1">
    <property type="protein sequence ID" value="L893_g28563.t1"/>
    <property type="gene ID" value="L893_g28563"/>
</dbReference>
<keyword evidence="1" id="KW-1133">Transmembrane helix</keyword>
<dbReference type="AlphaFoldDB" id="A0A1I7ZPM3"/>
<keyword evidence="1" id="KW-0812">Transmembrane</keyword>
<feature type="transmembrane region" description="Helical" evidence="1">
    <location>
        <begin position="84"/>
        <end position="107"/>
    </location>
</feature>
<organism evidence="2 3">
    <name type="scientific">Steinernema glaseri</name>
    <dbReference type="NCBI Taxonomy" id="37863"/>
    <lineage>
        <taxon>Eukaryota</taxon>
        <taxon>Metazoa</taxon>
        <taxon>Ecdysozoa</taxon>
        <taxon>Nematoda</taxon>
        <taxon>Chromadorea</taxon>
        <taxon>Rhabditida</taxon>
        <taxon>Tylenchina</taxon>
        <taxon>Panagrolaimomorpha</taxon>
        <taxon>Strongyloidoidea</taxon>
        <taxon>Steinernematidae</taxon>
        <taxon>Steinernema</taxon>
    </lineage>
</organism>
<evidence type="ECO:0000313" key="2">
    <source>
        <dbReference type="Proteomes" id="UP000095287"/>
    </source>
</evidence>
<sequence length="212" mass="22577">MQAVPSMKTRKENVDMPLSLIIGALSVTINKQTAKGHKRRSPVLSLRINPSATQLSGVGLLLSSRCLLHSTPSRSPRKMNASKLMLLGLVAIAFFSSTYATTCYVTTELPIFGKKTSQKDCGEGVACSIRIGNAFGEKVELSDCGKTVAECKEDGVFQSDIPKVGYAEGCCATDGCNKNVEMARASYEAMISSGHSVTLSAVILSFAAFLKL</sequence>
<dbReference type="Proteomes" id="UP000095287">
    <property type="component" value="Unplaced"/>
</dbReference>